<dbReference type="Pfam" id="PF14222">
    <property type="entry name" value="MOR2-PAG1_N"/>
    <property type="match status" value="1"/>
</dbReference>
<proteinExistence type="predicted"/>
<name>A0A9X0A4T5_9CNID</name>
<reference evidence="3" key="1">
    <citation type="submission" date="2023-01" db="EMBL/GenBank/DDBJ databases">
        <title>Genome assembly of the deep-sea coral Lophelia pertusa.</title>
        <authorList>
            <person name="Herrera S."/>
            <person name="Cordes E."/>
        </authorList>
    </citation>
    <scope>NUCLEOTIDE SEQUENCE</scope>
    <source>
        <strain evidence="3">USNM1676648</strain>
        <tissue evidence="3">Polyp</tissue>
    </source>
</reference>
<evidence type="ECO:0000259" key="2">
    <source>
        <dbReference type="Pfam" id="PF14222"/>
    </source>
</evidence>
<dbReference type="InterPro" id="IPR039867">
    <property type="entry name" value="Furry/Tao3/Mor2"/>
</dbReference>
<keyword evidence="4" id="KW-1185">Reference proteome</keyword>
<dbReference type="GO" id="GO:0030427">
    <property type="term" value="C:site of polarized growth"/>
    <property type="evidence" value="ECO:0007669"/>
    <property type="project" value="TreeGrafter"/>
</dbReference>
<comment type="caution">
    <text evidence="3">The sequence shown here is derived from an EMBL/GenBank/DDBJ whole genome shotgun (WGS) entry which is preliminary data.</text>
</comment>
<feature type="region of interest" description="Disordered" evidence="1">
    <location>
        <begin position="1"/>
        <end position="34"/>
    </location>
</feature>
<dbReference type="PANTHER" id="PTHR12295:SF30">
    <property type="entry name" value="PROTEIN FURRY"/>
    <property type="match status" value="1"/>
</dbReference>
<sequence>MRNSKTNTGESETDGHKGKILITRPKGGSESPKLQSKFHINKDHLTERRDLAVDFLFCLVLNEVLKQLPVHPVDDEYVQYILSLAFRHFKQRDSYATTPTAASGEVIAALYAEVLGVLAQACFLPVRKRFVAEFKEHQNNPSAFVNIIYGMKYLRIKLYPVEELEESLIL</sequence>
<dbReference type="AlphaFoldDB" id="A0A9X0A4T5"/>
<evidence type="ECO:0000256" key="1">
    <source>
        <dbReference type="SAM" id="MobiDB-lite"/>
    </source>
</evidence>
<dbReference type="OrthoDB" id="6287725at2759"/>
<dbReference type="Proteomes" id="UP001163046">
    <property type="component" value="Unassembled WGS sequence"/>
</dbReference>
<evidence type="ECO:0000313" key="4">
    <source>
        <dbReference type="Proteomes" id="UP001163046"/>
    </source>
</evidence>
<accession>A0A9X0A4T5</accession>
<dbReference type="EMBL" id="MU825399">
    <property type="protein sequence ID" value="KAJ7393100.1"/>
    <property type="molecule type" value="Genomic_DNA"/>
</dbReference>
<dbReference type="GO" id="GO:0005938">
    <property type="term" value="C:cell cortex"/>
    <property type="evidence" value="ECO:0007669"/>
    <property type="project" value="TreeGrafter"/>
</dbReference>
<evidence type="ECO:0000313" key="3">
    <source>
        <dbReference type="EMBL" id="KAJ7393100.1"/>
    </source>
</evidence>
<dbReference type="PANTHER" id="PTHR12295">
    <property type="entry name" value="FURRY-RELATED"/>
    <property type="match status" value="1"/>
</dbReference>
<feature type="domain" description="Cell morphogenesis protein N-terminal" evidence="2">
    <location>
        <begin position="47"/>
        <end position="168"/>
    </location>
</feature>
<protein>
    <recommendedName>
        <fullName evidence="2">Cell morphogenesis protein N-terminal domain-containing protein</fullName>
    </recommendedName>
</protein>
<dbReference type="InterPro" id="IPR025614">
    <property type="entry name" value="Cell_morpho_N"/>
</dbReference>
<dbReference type="GO" id="GO:0031175">
    <property type="term" value="P:neuron projection development"/>
    <property type="evidence" value="ECO:0007669"/>
    <property type="project" value="TreeGrafter"/>
</dbReference>
<organism evidence="3 4">
    <name type="scientific">Desmophyllum pertusum</name>
    <dbReference type="NCBI Taxonomy" id="174260"/>
    <lineage>
        <taxon>Eukaryota</taxon>
        <taxon>Metazoa</taxon>
        <taxon>Cnidaria</taxon>
        <taxon>Anthozoa</taxon>
        <taxon>Hexacorallia</taxon>
        <taxon>Scleractinia</taxon>
        <taxon>Caryophylliina</taxon>
        <taxon>Caryophylliidae</taxon>
        <taxon>Desmophyllum</taxon>
    </lineage>
</organism>
<feature type="compositionally biased region" description="Polar residues" evidence="1">
    <location>
        <begin position="1"/>
        <end position="10"/>
    </location>
</feature>
<dbReference type="GO" id="GO:0000902">
    <property type="term" value="P:cell morphogenesis"/>
    <property type="evidence" value="ECO:0007669"/>
    <property type="project" value="InterPro"/>
</dbReference>
<gene>
    <name evidence="3" type="ORF">OS493_008399</name>
</gene>